<protein>
    <submittedName>
        <fullName evidence="2">Uncharacterized protein</fullName>
    </submittedName>
</protein>
<proteinExistence type="predicted"/>
<feature type="region of interest" description="Disordered" evidence="1">
    <location>
        <begin position="1"/>
        <end position="47"/>
    </location>
</feature>
<feature type="compositionally biased region" description="Basic and acidic residues" evidence="1">
    <location>
        <begin position="27"/>
        <end position="36"/>
    </location>
</feature>
<dbReference type="Proteomes" id="UP000016714">
    <property type="component" value="Chromosome 1"/>
</dbReference>
<sequence>MVYLLAKRSKPDSRSLKGKKKGGQLATKRETAEHHLGGKFGLSIRLP</sequence>
<name>A0A2I3BZA3_VIBAX</name>
<accession>A0A2I3BZA3</accession>
<dbReference type="EMBL" id="CP006718">
    <property type="protein sequence ID" value="AGV16126.1"/>
    <property type="molecule type" value="Genomic_DNA"/>
</dbReference>
<reference evidence="2 3" key="1">
    <citation type="journal article" date="2015" name="Genome Announc.">
        <title>Complete genome sequence of Vibrio alginolyticus ATCC 17749.</title>
        <authorList>
            <person name="Liu X.F."/>
            <person name="Cao Y."/>
            <person name="Zhang H.L."/>
            <person name="Chen Y.J."/>
            <person name="Hu C.J."/>
        </authorList>
    </citation>
    <scope>NUCLEOTIDE SEQUENCE [LARGE SCALE GENOMIC DNA]</scope>
    <source>
        <strain evidence="3">ATCC 17749 / DSM 2171 / NBRC 15630 / NCIMB 1903 / NCTC 12160 / XII-53</strain>
    </source>
</reference>
<dbReference type="AlphaFoldDB" id="A0A2I3BZA3"/>
<evidence type="ECO:0000256" key="1">
    <source>
        <dbReference type="SAM" id="MobiDB-lite"/>
    </source>
</evidence>
<gene>
    <name evidence="2" type="ORF">N646_0293</name>
</gene>
<evidence type="ECO:0000313" key="2">
    <source>
        <dbReference type="EMBL" id="AGV16126.1"/>
    </source>
</evidence>
<organism evidence="2 3">
    <name type="scientific">Vibrio alginolyticus (strain ATCC 17749 / DSM 2171 / NBRC 15630 / NCIMB 1903 / NCTC 12160 / XII-53)</name>
    <dbReference type="NCBI Taxonomy" id="1219076"/>
    <lineage>
        <taxon>Bacteria</taxon>
        <taxon>Pseudomonadati</taxon>
        <taxon>Pseudomonadota</taxon>
        <taxon>Gammaproteobacteria</taxon>
        <taxon>Vibrionales</taxon>
        <taxon>Vibrionaceae</taxon>
        <taxon>Vibrio</taxon>
    </lineage>
</organism>
<dbReference type="HOGENOM" id="CLU_3174551_0_0_6"/>
<dbReference type="KEGG" id="vag:N646_0293"/>
<evidence type="ECO:0000313" key="3">
    <source>
        <dbReference type="Proteomes" id="UP000016714"/>
    </source>
</evidence>